<organism evidence="1 2">
    <name type="scientific">Stieleria neptunia</name>
    <dbReference type="NCBI Taxonomy" id="2527979"/>
    <lineage>
        <taxon>Bacteria</taxon>
        <taxon>Pseudomonadati</taxon>
        <taxon>Planctomycetota</taxon>
        <taxon>Planctomycetia</taxon>
        <taxon>Pirellulales</taxon>
        <taxon>Pirellulaceae</taxon>
        <taxon>Stieleria</taxon>
    </lineage>
</organism>
<evidence type="ECO:0000313" key="1">
    <source>
        <dbReference type="EMBL" id="QDV41236.1"/>
    </source>
</evidence>
<name>A0A518HK74_9BACT</name>
<proteinExistence type="predicted"/>
<accession>A0A518HK74</accession>
<protein>
    <submittedName>
        <fullName evidence="1">Uncharacterized protein</fullName>
    </submittedName>
</protein>
<sequence>MSTLHNTVGGSDADSKRKRFLASAGFVCLGWLVGRYQSFHAIEALKAENAAIETAQDGLERHLADTARSGDRMEDYPYAYAVADHRLAAGDEHFLAAYRYAKRDETAIPPDDCEVLWFDFVAAEEPREGMASDCFLIVVDGVICETGHGETLQY</sequence>
<gene>
    <name evidence="1" type="ORF">Enr13x_10740</name>
</gene>
<evidence type="ECO:0000313" key="2">
    <source>
        <dbReference type="Proteomes" id="UP000319004"/>
    </source>
</evidence>
<dbReference type="RefSeq" id="WP_145384995.1">
    <property type="nucleotide sequence ID" value="NZ_CP037423.1"/>
</dbReference>
<dbReference type="AlphaFoldDB" id="A0A518HK74"/>
<keyword evidence="2" id="KW-1185">Reference proteome</keyword>
<dbReference type="EMBL" id="CP037423">
    <property type="protein sequence ID" value="QDV41236.1"/>
    <property type="molecule type" value="Genomic_DNA"/>
</dbReference>
<reference evidence="1 2" key="1">
    <citation type="submission" date="2019-03" db="EMBL/GenBank/DDBJ databases">
        <title>Deep-cultivation of Planctomycetes and their phenomic and genomic characterization uncovers novel biology.</title>
        <authorList>
            <person name="Wiegand S."/>
            <person name="Jogler M."/>
            <person name="Boedeker C."/>
            <person name="Pinto D."/>
            <person name="Vollmers J."/>
            <person name="Rivas-Marin E."/>
            <person name="Kohn T."/>
            <person name="Peeters S.H."/>
            <person name="Heuer A."/>
            <person name="Rast P."/>
            <person name="Oberbeckmann S."/>
            <person name="Bunk B."/>
            <person name="Jeske O."/>
            <person name="Meyerdierks A."/>
            <person name="Storesund J.E."/>
            <person name="Kallscheuer N."/>
            <person name="Luecker S."/>
            <person name="Lage O.M."/>
            <person name="Pohl T."/>
            <person name="Merkel B.J."/>
            <person name="Hornburger P."/>
            <person name="Mueller R.-W."/>
            <person name="Bruemmer F."/>
            <person name="Labrenz M."/>
            <person name="Spormann A.M."/>
            <person name="Op den Camp H."/>
            <person name="Overmann J."/>
            <person name="Amann R."/>
            <person name="Jetten M.S.M."/>
            <person name="Mascher T."/>
            <person name="Medema M.H."/>
            <person name="Devos D.P."/>
            <person name="Kaster A.-K."/>
            <person name="Ovreas L."/>
            <person name="Rohde M."/>
            <person name="Galperin M.Y."/>
            <person name="Jogler C."/>
        </authorList>
    </citation>
    <scope>NUCLEOTIDE SEQUENCE [LARGE SCALE GENOMIC DNA]</scope>
    <source>
        <strain evidence="1 2">Enr13</strain>
    </source>
</reference>
<dbReference type="KEGG" id="snep:Enr13x_10740"/>
<dbReference type="Proteomes" id="UP000319004">
    <property type="component" value="Chromosome"/>
</dbReference>